<proteinExistence type="predicted"/>
<evidence type="ECO:0000313" key="2">
    <source>
        <dbReference type="EMBL" id="OGZ69289.1"/>
    </source>
</evidence>
<gene>
    <name evidence="2" type="ORF">A3D44_01195</name>
</gene>
<reference evidence="2 3" key="1">
    <citation type="journal article" date="2016" name="Nat. Commun.">
        <title>Thousands of microbial genomes shed light on interconnected biogeochemical processes in an aquifer system.</title>
        <authorList>
            <person name="Anantharaman K."/>
            <person name="Brown C.T."/>
            <person name="Hug L.A."/>
            <person name="Sharon I."/>
            <person name="Castelle C.J."/>
            <person name="Probst A.J."/>
            <person name="Thomas B.C."/>
            <person name="Singh A."/>
            <person name="Wilkins M.J."/>
            <person name="Karaoz U."/>
            <person name="Brodie E.L."/>
            <person name="Williams K.H."/>
            <person name="Hubbard S.S."/>
            <person name="Banfield J.F."/>
        </authorList>
    </citation>
    <scope>NUCLEOTIDE SEQUENCE [LARGE SCALE GENOMIC DNA]</scope>
</reference>
<name>A0A1G2I3P8_9BACT</name>
<organism evidence="2 3">
    <name type="scientific">Candidatus Staskawiczbacteria bacterium RIFCSPHIGHO2_02_FULL_42_22</name>
    <dbReference type="NCBI Taxonomy" id="1802207"/>
    <lineage>
        <taxon>Bacteria</taxon>
        <taxon>Candidatus Staskawicziibacteriota</taxon>
    </lineage>
</organism>
<sequence>MAMGLIARVLNRLREKAAAERLRAFALSPTTNGWEEALPFEVYEAYGAVHEPVENFLPEEEESDDEVYDLEDSPKRVRMRPSRRDGATRLDNRKPPQGMKTLRRWLKAQVGRPWDQVLADLIAHRLPKRAREVGHPPLDGYGRFLRRSIHPHFKGVKFRELKETAERMVLSVLDESQVIWPGDLYRDKADIIRLKPRLPHVRSQETWWSELPTGEIAVRVKGMWHALTTREMPRPLGEHYYSWTREGFRGQVGDFFCRYYPQREYRQSRDEADGVRHWLPVSTVHRLTGKRQLGKAELRRLGLR</sequence>
<accession>A0A1G2I3P8</accession>
<comment type="caution">
    <text evidence="2">The sequence shown here is derived from an EMBL/GenBank/DDBJ whole genome shotgun (WGS) entry which is preliminary data.</text>
</comment>
<evidence type="ECO:0000256" key="1">
    <source>
        <dbReference type="SAM" id="MobiDB-lite"/>
    </source>
</evidence>
<protein>
    <submittedName>
        <fullName evidence="2">Uncharacterized protein</fullName>
    </submittedName>
</protein>
<dbReference type="Proteomes" id="UP000178820">
    <property type="component" value="Unassembled WGS sequence"/>
</dbReference>
<feature type="compositionally biased region" description="Basic and acidic residues" evidence="1">
    <location>
        <begin position="82"/>
        <end position="94"/>
    </location>
</feature>
<dbReference type="EMBL" id="MHOT01000013">
    <property type="protein sequence ID" value="OGZ69289.1"/>
    <property type="molecule type" value="Genomic_DNA"/>
</dbReference>
<evidence type="ECO:0000313" key="3">
    <source>
        <dbReference type="Proteomes" id="UP000178820"/>
    </source>
</evidence>
<feature type="region of interest" description="Disordered" evidence="1">
    <location>
        <begin position="77"/>
        <end position="96"/>
    </location>
</feature>
<dbReference type="AlphaFoldDB" id="A0A1G2I3P8"/>